<dbReference type="InterPro" id="IPR000182">
    <property type="entry name" value="GNAT_dom"/>
</dbReference>
<dbReference type="RefSeq" id="WP_184789042.1">
    <property type="nucleotide sequence ID" value="NZ_BONT01000046.1"/>
</dbReference>
<dbReference type="Pfam" id="PF13508">
    <property type="entry name" value="Acetyltransf_7"/>
    <property type="match status" value="1"/>
</dbReference>
<dbReference type="EMBL" id="JACHGT010000008">
    <property type="protein sequence ID" value="MBB6036210.1"/>
    <property type="molecule type" value="Genomic_DNA"/>
</dbReference>
<dbReference type="CDD" id="cd04301">
    <property type="entry name" value="NAT_SF"/>
    <property type="match status" value="1"/>
</dbReference>
<organism evidence="4 5">
    <name type="scientific">Phytomonospora endophytica</name>
    <dbReference type="NCBI Taxonomy" id="714109"/>
    <lineage>
        <taxon>Bacteria</taxon>
        <taxon>Bacillati</taxon>
        <taxon>Actinomycetota</taxon>
        <taxon>Actinomycetes</taxon>
        <taxon>Micromonosporales</taxon>
        <taxon>Micromonosporaceae</taxon>
        <taxon>Phytomonospora</taxon>
    </lineage>
</organism>
<accession>A0A841FW54</accession>
<feature type="domain" description="N-acetyltransferase" evidence="3">
    <location>
        <begin position="8"/>
        <end position="166"/>
    </location>
</feature>
<dbReference type="Gene3D" id="3.40.630.30">
    <property type="match status" value="1"/>
</dbReference>
<dbReference type="AlphaFoldDB" id="A0A841FW54"/>
<evidence type="ECO:0000256" key="2">
    <source>
        <dbReference type="ARBA" id="ARBA00023315"/>
    </source>
</evidence>
<dbReference type="Proteomes" id="UP000548476">
    <property type="component" value="Unassembled WGS sequence"/>
</dbReference>
<keyword evidence="1 4" id="KW-0808">Transferase</keyword>
<reference evidence="4 5" key="1">
    <citation type="submission" date="2020-08" db="EMBL/GenBank/DDBJ databases">
        <title>Genomic Encyclopedia of Type Strains, Phase IV (KMG-IV): sequencing the most valuable type-strain genomes for metagenomic binning, comparative biology and taxonomic classification.</title>
        <authorList>
            <person name="Goeker M."/>
        </authorList>
    </citation>
    <scope>NUCLEOTIDE SEQUENCE [LARGE SCALE GENOMIC DNA]</scope>
    <source>
        <strain evidence="4 5">YIM 65646</strain>
    </source>
</reference>
<keyword evidence="5" id="KW-1185">Reference proteome</keyword>
<keyword evidence="2" id="KW-0012">Acyltransferase</keyword>
<proteinExistence type="predicted"/>
<dbReference type="PANTHER" id="PTHR43877">
    <property type="entry name" value="AMINOALKYLPHOSPHONATE N-ACETYLTRANSFERASE-RELATED-RELATED"/>
    <property type="match status" value="1"/>
</dbReference>
<dbReference type="SUPFAM" id="SSF55729">
    <property type="entry name" value="Acyl-CoA N-acyltransferases (Nat)"/>
    <property type="match status" value="2"/>
</dbReference>
<evidence type="ECO:0000256" key="1">
    <source>
        <dbReference type="ARBA" id="ARBA00022679"/>
    </source>
</evidence>
<gene>
    <name evidence="4" type="ORF">HNR73_004078</name>
</gene>
<comment type="caution">
    <text evidence="4">The sequence shown here is derived from an EMBL/GenBank/DDBJ whole genome shotgun (WGS) entry which is preliminary data.</text>
</comment>
<dbReference type="InterPro" id="IPR050832">
    <property type="entry name" value="Bact_Acetyltransf"/>
</dbReference>
<sequence>MPFDIARVDTLALPERVLDEYCALMTAAFPVDQPYAAVPGRAAMIENIRPAVPAPETSVWLARRGDRVLGYAKVEPLTGANAAIVGLMVRVHPEFRRQGIGTALMRAIAPRLGDGGRTNVTGGADEGGPGHAWAVGLGFAVTAGFRKQRLDLAEADRGRWDVAPVPGFVSRAWGEQAPEELLAEYATARNAIHDRPRTETYDAPQWTPEGIRAHEREQDRLGVEQRVLAAVEEPTGKVAGLTIVEFMPARPSLAMQRDTAVLAAYRGKGLGLWLKATMLTELARDRADLTTVITSTSRDNVHMARINTALGFEEPATMLVLEHSVEDVVARLGG</sequence>
<name>A0A841FW54_9ACTN</name>
<protein>
    <submittedName>
        <fullName evidence="4">GNAT superfamily N-acetyltransferase</fullName>
    </submittedName>
</protein>
<evidence type="ECO:0000259" key="3">
    <source>
        <dbReference type="PROSITE" id="PS51186"/>
    </source>
</evidence>
<evidence type="ECO:0000313" key="4">
    <source>
        <dbReference type="EMBL" id="MBB6036210.1"/>
    </source>
</evidence>
<dbReference type="InterPro" id="IPR016181">
    <property type="entry name" value="Acyl_CoA_acyltransferase"/>
</dbReference>
<dbReference type="PROSITE" id="PS51186">
    <property type="entry name" value="GNAT"/>
    <property type="match status" value="1"/>
</dbReference>
<evidence type="ECO:0000313" key="5">
    <source>
        <dbReference type="Proteomes" id="UP000548476"/>
    </source>
</evidence>
<dbReference type="GO" id="GO:0016747">
    <property type="term" value="F:acyltransferase activity, transferring groups other than amino-acyl groups"/>
    <property type="evidence" value="ECO:0007669"/>
    <property type="project" value="InterPro"/>
</dbReference>